<evidence type="ECO:0000256" key="1">
    <source>
        <dbReference type="SAM" id="MobiDB-lite"/>
    </source>
</evidence>
<dbReference type="InterPro" id="IPR037465">
    <property type="entry name" value="YlxR"/>
</dbReference>
<dbReference type="Proteomes" id="UP000644699">
    <property type="component" value="Unassembled WGS sequence"/>
</dbReference>
<comment type="caution">
    <text evidence="3">The sequence shown here is derived from an EMBL/GenBank/DDBJ whole genome shotgun (WGS) entry which is preliminary data.</text>
</comment>
<reference evidence="3" key="2">
    <citation type="submission" date="2020-09" db="EMBL/GenBank/DDBJ databases">
        <authorList>
            <person name="Sun Q."/>
            <person name="Zhou Y."/>
        </authorList>
    </citation>
    <scope>NUCLEOTIDE SEQUENCE</scope>
    <source>
        <strain evidence="3">CGMCC 1.15367</strain>
    </source>
</reference>
<organism evidence="3 4">
    <name type="scientific">Aureimonas endophytica</name>
    <dbReference type="NCBI Taxonomy" id="2027858"/>
    <lineage>
        <taxon>Bacteria</taxon>
        <taxon>Pseudomonadati</taxon>
        <taxon>Pseudomonadota</taxon>
        <taxon>Alphaproteobacteria</taxon>
        <taxon>Hyphomicrobiales</taxon>
        <taxon>Aurantimonadaceae</taxon>
        <taxon>Aureimonas</taxon>
    </lineage>
</organism>
<dbReference type="PANTHER" id="PTHR34215:SF1">
    <property type="entry name" value="YLXR DOMAIN-CONTAINING PROTEIN"/>
    <property type="match status" value="1"/>
</dbReference>
<dbReference type="PANTHER" id="PTHR34215">
    <property type="entry name" value="BLL0784 PROTEIN"/>
    <property type="match status" value="1"/>
</dbReference>
<keyword evidence="3" id="KW-0238">DNA-binding</keyword>
<accession>A0A917A152</accession>
<dbReference type="SUPFAM" id="SSF64376">
    <property type="entry name" value="YlxR-like"/>
    <property type="match status" value="1"/>
</dbReference>
<gene>
    <name evidence="3" type="ORF">GCM10011390_46640</name>
</gene>
<dbReference type="EMBL" id="BMIQ01000010">
    <property type="protein sequence ID" value="GGE21957.1"/>
    <property type="molecule type" value="Genomic_DNA"/>
</dbReference>
<sequence length="242" mass="25528">MADDDEMNPRMCIVSRQSFETDRLIRFVASPDGQVVPDLKRRLPGRGVHVEARREVVELAVRRKLFGRALKAEARAGEDLPDVVDAVLKRAALGFLGLARKAGSVVSGASRVDAAVRAGAALAVIHAEDAAADGIRKIDAARFAAAAIEETEEIPAFRPASSDELGLAIGGDNVIHAAVLAGEAGAALLKRLEALANYRGVCPGRSPRLGQAVRDDDGRRIPDEDPGMDDGLGSDPAQEAEL</sequence>
<feature type="compositionally biased region" description="Basic and acidic residues" evidence="1">
    <location>
        <begin position="213"/>
        <end position="223"/>
    </location>
</feature>
<feature type="domain" description="YlxR" evidence="2">
    <location>
        <begin position="10"/>
        <end position="78"/>
    </location>
</feature>
<evidence type="ECO:0000313" key="3">
    <source>
        <dbReference type="EMBL" id="GGE21957.1"/>
    </source>
</evidence>
<dbReference type="SUPFAM" id="SSF55315">
    <property type="entry name" value="L30e-like"/>
    <property type="match status" value="1"/>
</dbReference>
<reference evidence="3" key="1">
    <citation type="journal article" date="2014" name="Int. J. Syst. Evol. Microbiol.">
        <title>Complete genome sequence of Corynebacterium casei LMG S-19264T (=DSM 44701T), isolated from a smear-ripened cheese.</title>
        <authorList>
            <consortium name="US DOE Joint Genome Institute (JGI-PGF)"/>
            <person name="Walter F."/>
            <person name="Albersmeier A."/>
            <person name="Kalinowski J."/>
            <person name="Ruckert C."/>
        </authorList>
    </citation>
    <scope>NUCLEOTIDE SEQUENCE</scope>
    <source>
        <strain evidence="3">CGMCC 1.15367</strain>
    </source>
</reference>
<dbReference type="Pfam" id="PF04296">
    <property type="entry name" value="YlxR"/>
    <property type="match status" value="1"/>
</dbReference>
<proteinExistence type="predicted"/>
<feature type="region of interest" description="Disordered" evidence="1">
    <location>
        <begin position="206"/>
        <end position="242"/>
    </location>
</feature>
<dbReference type="RefSeq" id="WP_244639652.1">
    <property type="nucleotide sequence ID" value="NZ_BMIQ01000010.1"/>
</dbReference>
<dbReference type="AlphaFoldDB" id="A0A917A152"/>
<name>A0A917A152_9HYPH</name>
<dbReference type="NCBIfam" id="NF006622">
    <property type="entry name" value="PRK09190.1"/>
    <property type="match status" value="1"/>
</dbReference>
<dbReference type="Gene3D" id="3.30.1230.10">
    <property type="entry name" value="YlxR-like"/>
    <property type="match status" value="1"/>
</dbReference>
<protein>
    <submittedName>
        <fullName evidence="3">DNA-binding protein</fullName>
    </submittedName>
</protein>
<evidence type="ECO:0000259" key="2">
    <source>
        <dbReference type="Pfam" id="PF04296"/>
    </source>
</evidence>
<evidence type="ECO:0000313" key="4">
    <source>
        <dbReference type="Proteomes" id="UP000644699"/>
    </source>
</evidence>
<dbReference type="InterPro" id="IPR035931">
    <property type="entry name" value="YlxR-like_sf"/>
</dbReference>
<dbReference type="Gene3D" id="3.30.1330.30">
    <property type="match status" value="1"/>
</dbReference>
<dbReference type="GO" id="GO:0003677">
    <property type="term" value="F:DNA binding"/>
    <property type="evidence" value="ECO:0007669"/>
    <property type="project" value="UniProtKB-KW"/>
</dbReference>
<dbReference type="InterPro" id="IPR007393">
    <property type="entry name" value="YlxR_dom"/>
</dbReference>
<dbReference type="InterPro" id="IPR029064">
    <property type="entry name" value="Ribosomal_eL30-like_sf"/>
</dbReference>
<dbReference type="CDD" id="cd00279">
    <property type="entry name" value="YlxR"/>
    <property type="match status" value="1"/>
</dbReference>
<keyword evidence="4" id="KW-1185">Reference proteome</keyword>